<dbReference type="EMBL" id="AP019800">
    <property type="protein sequence ID" value="BBL92227.1"/>
    <property type="molecule type" value="Genomic_DNA"/>
</dbReference>
<evidence type="ECO:0000256" key="1">
    <source>
        <dbReference type="SAM" id="Phobius"/>
    </source>
</evidence>
<dbReference type="AlphaFoldDB" id="A0A510IFA2"/>
<geneLocation type="plasmid" evidence="3">
    <name>pam7 dna</name>
</geneLocation>
<dbReference type="Proteomes" id="UP000315115">
    <property type="component" value="Plasmid pAM7"/>
</dbReference>
<proteinExistence type="predicted"/>
<accession>A0A510IFA2</accession>
<sequence length="102" mass="12044">MKFLETINMLRQKLPYPFYMLLVVVPVGVLSLTKVALGAMDKQWEWNIHFFSIVAFLVGINLLFWVKCHFQRQNQFDKARKAVWVFDAVFISYSLLLFLLPT</sequence>
<keyword evidence="1" id="KW-1133">Transmembrane helix</keyword>
<name>A0A510IFA2_9VIBR</name>
<reference evidence="3" key="1">
    <citation type="submission" date="2019-07" db="EMBL/GenBank/DDBJ databases">
        <title>Complete Genome Sequences of Vibrion rotiferianus strain AM7.</title>
        <authorList>
            <person name="Miyazaki K."/>
            <person name="Wiseschart A."/>
            <person name="Pootanakit K."/>
            <person name="Ishimori K."/>
            <person name="Kitahara K."/>
        </authorList>
    </citation>
    <scope>NUCLEOTIDE SEQUENCE [LARGE SCALE GENOMIC DNA]</scope>
    <source>
        <strain evidence="3">AM7</strain>
        <plasmid evidence="3">pam7 dna</plasmid>
    </source>
</reference>
<keyword evidence="1" id="KW-0812">Transmembrane</keyword>
<dbReference type="RefSeq" id="WP_126609552.1">
    <property type="nucleotide sequence ID" value="NZ_AP019800.1"/>
</dbReference>
<feature type="transmembrane region" description="Helical" evidence="1">
    <location>
        <begin position="82"/>
        <end position="100"/>
    </location>
</feature>
<keyword evidence="2" id="KW-0614">Plasmid</keyword>
<evidence type="ECO:0000313" key="3">
    <source>
        <dbReference type="Proteomes" id="UP000315115"/>
    </source>
</evidence>
<organism evidence="2 3">
    <name type="scientific">Vibrio rotiferianus</name>
    <dbReference type="NCBI Taxonomy" id="190895"/>
    <lineage>
        <taxon>Bacteria</taxon>
        <taxon>Pseudomonadati</taxon>
        <taxon>Pseudomonadota</taxon>
        <taxon>Gammaproteobacteria</taxon>
        <taxon>Vibrionales</taxon>
        <taxon>Vibrionaceae</taxon>
        <taxon>Vibrio</taxon>
    </lineage>
</organism>
<gene>
    <name evidence="2" type="ORF">VroAM7_48800</name>
</gene>
<protein>
    <submittedName>
        <fullName evidence="2">Uncharacterized protein</fullName>
    </submittedName>
</protein>
<keyword evidence="1" id="KW-0472">Membrane</keyword>
<evidence type="ECO:0000313" key="2">
    <source>
        <dbReference type="EMBL" id="BBL92227.1"/>
    </source>
</evidence>
<feature type="transmembrane region" description="Helical" evidence="1">
    <location>
        <begin position="48"/>
        <end position="70"/>
    </location>
</feature>